<sequence>MAEDSDGQQITVAELLKRMGAEQQEVAPTGRRRRRADEGGVSVSELTGEIPRITDDTVLSGRAARRHAREVEASEGGSSPSADEPRATGDPTGAGAGTAQPGATGRTTTPPPTPQPSTPKSGQAPASASQARPSATQQPPTAQPPAAAQTARIPAQQPGARQQAPAQQPPAPGTGARATADEAPEGQPQEKRRGLFGRKRKEKDSAAAAAARPSGAWTPDAREDRGPSGAGVAGAAGAGGAAAGGAGLAGAAATDSGAGSQAGPGQPAAAQTQPQTEAPTQPQAKDSTAGDTAGRADSAPARQQAWGVPTGSGSTAHSAPEAPAGAVAGGTATTDKAADKAGDKNTDAAPVATASAPGVRDAGAATGSGATAGTDTNGREGSFGRAAAAAAGGAGVAGMTAAAVSGDRDSAPATTDRYRDSDPDAARADHSDTERSPASQWMILVAQVLASAVAGAALFIGFQLLWTDLPWVAFALAIIVIVGLVAMVRVLRRSNDTVSIALAVIVGIGVTCGPLLLRLVT</sequence>
<evidence type="ECO:0000313" key="4">
    <source>
        <dbReference type="Proteomes" id="UP001595836"/>
    </source>
</evidence>
<keyword evidence="2" id="KW-0812">Transmembrane</keyword>
<feature type="compositionally biased region" description="Low complexity" evidence="1">
    <location>
        <begin position="362"/>
        <end position="379"/>
    </location>
</feature>
<dbReference type="RefSeq" id="WP_344993974.1">
    <property type="nucleotide sequence ID" value="NZ_BAABCD010000022.1"/>
</dbReference>
<feature type="compositionally biased region" description="Gly residues" evidence="1">
    <location>
        <begin position="228"/>
        <end position="248"/>
    </location>
</feature>
<keyword evidence="4" id="KW-1185">Reference proteome</keyword>
<feature type="compositionally biased region" description="Low complexity" evidence="1">
    <location>
        <begin position="322"/>
        <end position="335"/>
    </location>
</feature>
<feature type="transmembrane region" description="Helical" evidence="2">
    <location>
        <begin position="498"/>
        <end position="517"/>
    </location>
</feature>
<feature type="transmembrane region" description="Helical" evidence="2">
    <location>
        <begin position="441"/>
        <end position="465"/>
    </location>
</feature>
<accession>A0ABV9PQM2</accession>
<evidence type="ECO:0000256" key="1">
    <source>
        <dbReference type="SAM" id="MobiDB-lite"/>
    </source>
</evidence>
<evidence type="ECO:0000256" key="2">
    <source>
        <dbReference type="SAM" id="Phobius"/>
    </source>
</evidence>
<keyword evidence="2" id="KW-0472">Membrane</keyword>
<feature type="compositionally biased region" description="Basic and acidic residues" evidence="1">
    <location>
        <begin position="336"/>
        <end position="346"/>
    </location>
</feature>
<dbReference type="EMBL" id="JBHSHP010000021">
    <property type="protein sequence ID" value="MFC4754729.1"/>
    <property type="molecule type" value="Genomic_DNA"/>
</dbReference>
<feature type="region of interest" description="Disordered" evidence="1">
    <location>
        <begin position="404"/>
        <end position="433"/>
    </location>
</feature>
<feature type="transmembrane region" description="Helical" evidence="2">
    <location>
        <begin position="471"/>
        <end position="491"/>
    </location>
</feature>
<reference evidence="4" key="1">
    <citation type="journal article" date="2019" name="Int. J. Syst. Evol. Microbiol.">
        <title>The Global Catalogue of Microorganisms (GCM) 10K type strain sequencing project: providing services to taxonomists for standard genome sequencing and annotation.</title>
        <authorList>
            <consortium name="The Broad Institute Genomics Platform"/>
            <consortium name="The Broad Institute Genome Sequencing Center for Infectious Disease"/>
            <person name="Wu L."/>
            <person name="Ma J."/>
        </authorList>
    </citation>
    <scope>NUCLEOTIDE SEQUENCE [LARGE SCALE GENOMIC DNA]</scope>
    <source>
        <strain evidence="4">JCM 11882</strain>
    </source>
</reference>
<organism evidence="3 4">
    <name type="scientific">Dietzia aurantiaca</name>
    <dbReference type="NCBI Taxonomy" id="983873"/>
    <lineage>
        <taxon>Bacteria</taxon>
        <taxon>Bacillati</taxon>
        <taxon>Actinomycetota</taxon>
        <taxon>Actinomycetes</taxon>
        <taxon>Mycobacteriales</taxon>
        <taxon>Dietziaceae</taxon>
        <taxon>Dietzia</taxon>
    </lineage>
</organism>
<feature type="compositionally biased region" description="Low complexity" evidence="1">
    <location>
        <begin position="249"/>
        <end position="284"/>
    </location>
</feature>
<feature type="compositionally biased region" description="Basic and acidic residues" evidence="1">
    <location>
        <begin position="406"/>
        <end position="433"/>
    </location>
</feature>
<comment type="caution">
    <text evidence="3">The sequence shown here is derived from an EMBL/GenBank/DDBJ whole genome shotgun (WGS) entry which is preliminary data.</text>
</comment>
<feature type="region of interest" description="Disordered" evidence="1">
    <location>
        <begin position="17"/>
        <end position="379"/>
    </location>
</feature>
<feature type="compositionally biased region" description="Low complexity" evidence="1">
    <location>
        <begin position="123"/>
        <end position="166"/>
    </location>
</feature>
<feature type="compositionally biased region" description="Low complexity" evidence="1">
    <location>
        <begin position="88"/>
        <end position="108"/>
    </location>
</feature>
<evidence type="ECO:0000313" key="3">
    <source>
        <dbReference type="EMBL" id="MFC4754729.1"/>
    </source>
</evidence>
<name>A0ABV9PQM2_9ACTN</name>
<keyword evidence="2" id="KW-1133">Transmembrane helix</keyword>
<dbReference type="Proteomes" id="UP001595836">
    <property type="component" value="Unassembled WGS sequence"/>
</dbReference>
<gene>
    <name evidence="3" type="ORF">ACFO7U_08050</name>
</gene>
<protein>
    <submittedName>
        <fullName evidence="3">Uncharacterized protein</fullName>
    </submittedName>
</protein>
<proteinExistence type="predicted"/>